<comment type="catalytic activity">
    <reaction evidence="2">
        <text>5-enolpyruvoyl-6-hydroxy-2-succinyl-cyclohex-3-ene-1-carboxylate = (1R,6R)-6-hydroxy-2-succinyl-cyclohexa-2,4-diene-1-carboxylate + pyruvate</text>
        <dbReference type="Rhea" id="RHEA:25597"/>
        <dbReference type="ChEBI" id="CHEBI:15361"/>
        <dbReference type="ChEBI" id="CHEBI:58689"/>
        <dbReference type="ChEBI" id="CHEBI:58818"/>
        <dbReference type="EC" id="4.2.99.20"/>
    </reaction>
</comment>
<dbReference type="InterPro" id="IPR050266">
    <property type="entry name" value="AB_hydrolase_sf"/>
</dbReference>
<dbReference type="OrthoDB" id="1684552at2"/>
<dbReference type="GO" id="GO:0016020">
    <property type="term" value="C:membrane"/>
    <property type="evidence" value="ECO:0007669"/>
    <property type="project" value="TreeGrafter"/>
</dbReference>
<comment type="pathway">
    <text evidence="2">Quinol/quinone metabolism; 1,4-dihydroxy-2-naphthoate biosynthesis; 1,4-dihydroxy-2-naphthoate from chorismate: step 3/7.</text>
</comment>
<dbReference type="RefSeq" id="WP_144349492.1">
    <property type="nucleotide sequence ID" value="NZ_CP036259.1"/>
</dbReference>
<comment type="pathway">
    <text evidence="2">Quinol/quinone metabolism; menaquinone biosynthesis.</text>
</comment>
<reference evidence="4 5" key="1">
    <citation type="submission" date="2019-02" db="EMBL/GenBank/DDBJ databases">
        <title>Closed genome of Sporomusa termitida DSM 4440.</title>
        <authorList>
            <person name="Poehlein A."/>
            <person name="Daniel R."/>
        </authorList>
    </citation>
    <scope>NUCLEOTIDE SEQUENCE [LARGE SCALE GENOMIC DNA]</scope>
    <source>
        <strain evidence="4 5">DSM 4440</strain>
    </source>
</reference>
<gene>
    <name evidence="2 4" type="primary">menH</name>
    <name evidence="4" type="ORF">SPTER_12090</name>
</gene>
<name>A0A517DRG2_9FIRM</name>
<dbReference type="InterPro" id="IPR000639">
    <property type="entry name" value="Epox_hydrolase-like"/>
</dbReference>
<dbReference type="PRINTS" id="PR00412">
    <property type="entry name" value="EPOXHYDRLASE"/>
</dbReference>
<dbReference type="EC" id="4.2.99.20" evidence="2"/>
<dbReference type="InterPro" id="IPR000073">
    <property type="entry name" value="AB_hydrolase_1"/>
</dbReference>
<dbReference type="PANTHER" id="PTHR43798:SF20">
    <property type="entry name" value="2-SUCCINYL-6-HYDROXY-2,4-CYCLOHEXADIENE-1-CARBOXYLATE SYNTHASE-RELATED"/>
    <property type="match status" value="1"/>
</dbReference>
<proteinExistence type="inferred from homology"/>
<keyword evidence="1 2" id="KW-0474">Menaquinone biosynthesis</keyword>
<dbReference type="GO" id="GO:0009234">
    <property type="term" value="P:menaquinone biosynthetic process"/>
    <property type="evidence" value="ECO:0007669"/>
    <property type="project" value="UniProtKB-UniRule"/>
</dbReference>
<organism evidence="4 5">
    <name type="scientific">Sporomusa termitida</name>
    <dbReference type="NCBI Taxonomy" id="2377"/>
    <lineage>
        <taxon>Bacteria</taxon>
        <taxon>Bacillati</taxon>
        <taxon>Bacillota</taxon>
        <taxon>Negativicutes</taxon>
        <taxon>Selenomonadales</taxon>
        <taxon>Sporomusaceae</taxon>
        <taxon>Sporomusa</taxon>
    </lineage>
</organism>
<evidence type="ECO:0000313" key="5">
    <source>
        <dbReference type="Proteomes" id="UP000320776"/>
    </source>
</evidence>
<dbReference type="HAMAP" id="MF_01660">
    <property type="entry name" value="MenH"/>
    <property type="match status" value="1"/>
</dbReference>
<dbReference type="Proteomes" id="UP000320776">
    <property type="component" value="Chromosome"/>
</dbReference>
<dbReference type="PRINTS" id="PR00111">
    <property type="entry name" value="ABHYDROLASE"/>
</dbReference>
<dbReference type="Gene3D" id="3.40.50.1820">
    <property type="entry name" value="alpha/beta hydrolase"/>
    <property type="match status" value="1"/>
</dbReference>
<dbReference type="AlphaFoldDB" id="A0A517DRG2"/>
<keyword evidence="2 4" id="KW-0456">Lyase</keyword>
<dbReference type="EMBL" id="CP036259">
    <property type="protein sequence ID" value="QDR79907.1"/>
    <property type="molecule type" value="Genomic_DNA"/>
</dbReference>
<dbReference type="Pfam" id="PF00561">
    <property type="entry name" value="Abhydrolase_1"/>
    <property type="match status" value="1"/>
</dbReference>
<dbReference type="InterPro" id="IPR022485">
    <property type="entry name" value="SHCHC_synthase_MenH"/>
</dbReference>
<dbReference type="GO" id="GO:0070205">
    <property type="term" value="F:2-succinyl-6-hydroxy-2,4-cyclohexadiene-1-carboxylate synthase activity"/>
    <property type="evidence" value="ECO:0007669"/>
    <property type="project" value="UniProtKB-UniRule"/>
</dbReference>
<protein>
    <recommendedName>
        <fullName evidence="2">Putative 2-succinyl-6-hydroxy-2,4-cyclohexadiene-1-carboxylate synthase</fullName>
        <shortName evidence="2">SHCHC synthase</shortName>
        <ecNumber evidence="2">4.2.99.20</ecNumber>
    </recommendedName>
</protein>
<dbReference type="UniPathway" id="UPA00079"/>
<evidence type="ECO:0000259" key="3">
    <source>
        <dbReference type="Pfam" id="PF00561"/>
    </source>
</evidence>
<comment type="similarity">
    <text evidence="2">Belongs to the AB hydrolase superfamily. MenH family.</text>
</comment>
<accession>A0A517DRG2</accession>
<comment type="subunit">
    <text evidence="2">Monomer.</text>
</comment>
<feature type="domain" description="AB hydrolase-1" evidence="3">
    <location>
        <begin position="20"/>
        <end position="251"/>
    </location>
</feature>
<dbReference type="PANTHER" id="PTHR43798">
    <property type="entry name" value="MONOACYLGLYCEROL LIPASE"/>
    <property type="match status" value="1"/>
</dbReference>
<sequence>MLIEIAGIHYHTHRKGAGSPLVCLHGFSENINTWNCLQLENCELILVDLVGHGASDKPQAGKYYRVNIMLRHLHKLMNRLGLRKYSLLGYSLGGRIALAYALAYPQEVDKLILESASYGECGWLNRLKRRRSDSYLARSICRNGIEWFNAYWSDLSIFTSQKNLPAATGKEIRERRMQNTAHALANTLLGSGQGSFPCLKNKIAELSMPVLYISGEHDEKYRQAGHEFSQLNPHIKHEIIKGVGHNTHLEDGQAFTDILQKFLSIKYAKKV</sequence>
<comment type="function">
    <text evidence="2">Catalyzes a proton abstraction reaction that results in 2,5-elimination of pyruvate from 2-succinyl-5-enolpyruvyl-6-hydroxy-3-cyclohexene-1-carboxylate (SEPHCHC) and the formation of 2-succinyl-6-hydroxy-2,4-cyclohexadiene-1-carboxylate (SHCHC).</text>
</comment>
<dbReference type="UniPathway" id="UPA01057">
    <property type="reaction ID" value="UER00900"/>
</dbReference>
<dbReference type="InterPro" id="IPR029058">
    <property type="entry name" value="AB_hydrolase_fold"/>
</dbReference>
<evidence type="ECO:0000313" key="4">
    <source>
        <dbReference type="EMBL" id="QDR79907.1"/>
    </source>
</evidence>
<evidence type="ECO:0000256" key="1">
    <source>
        <dbReference type="ARBA" id="ARBA00022428"/>
    </source>
</evidence>
<evidence type="ECO:0000256" key="2">
    <source>
        <dbReference type="HAMAP-Rule" id="MF_01660"/>
    </source>
</evidence>
<keyword evidence="5" id="KW-1185">Reference proteome</keyword>
<dbReference type="NCBIfam" id="TIGR03695">
    <property type="entry name" value="menH_SHCHC"/>
    <property type="match status" value="1"/>
</dbReference>
<dbReference type="KEGG" id="sted:SPTER_12090"/>
<dbReference type="SUPFAM" id="SSF53474">
    <property type="entry name" value="alpha/beta-Hydrolases"/>
    <property type="match status" value="1"/>
</dbReference>